<dbReference type="InterPro" id="IPR000953">
    <property type="entry name" value="Chromo/chromo_shadow_dom"/>
</dbReference>
<reference evidence="3" key="1">
    <citation type="journal article" date="2021" name="Nat. Commun.">
        <title>Genetic determinants of endophytism in the Arabidopsis root mycobiome.</title>
        <authorList>
            <person name="Mesny F."/>
            <person name="Miyauchi S."/>
            <person name="Thiergart T."/>
            <person name="Pickel B."/>
            <person name="Atanasova L."/>
            <person name="Karlsson M."/>
            <person name="Huettel B."/>
            <person name="Barry K.W."/>
            <person name="Haridas S."/>
            <person name="Chen C."/>
            <person name="Bauer D."/>
            <person name="Andreopoulos W."/>
            <person name="Pangilinan J."/>
            <person name="LaButti K."/>
            <person name="Riley R."/>
            <person name="Lipzen A."/>
            <person name="Clum A."/>
            <person name="Drula E."/>
            <person name="Henrissat B."/>
            <person name="Kohler A."/>
            <person name="Grigoriev I.V."/>
            <person name="Martin F.M."/>
            <person name="Hacquard S."/>
        </authorList>
    </citation>
    <scope>NUCLEOTIDE SEQUENCE</scope>
    <source>
        <strain evidence="3">MPI-SDFR-AT-0073</strain>
    </source>
</reference>
<dbReference type="EMBL" id="JAGPXC010000005">
    <property type="protein sequence ID" value="KAH6653373.1"/>
    <property type="molecule type" value="Genomic_DNA"/>
</dbReference>
<dbReference type="Gene3D" id="2.40.50.40">
    <property type="match status" value="1"/>
</dbReference>
<gene>
    <name evidence="3" type="ORF">BKA67DRAFT_519113</name>
</gene>
<sequence>MEATRIIDNVQYGAPIETTWSSHVTISHIICTVYASPFTFYGVLARNPDRILDQGQTNDELLWVYDNGARVSVWQETCQRPVATGDMMDYEMEDIVGHHEYENGRLFYAVKWTGRDCPTWEPEEDLVAHNALLLCYWTTMLRQNQHHLSTKL</sequence>
<evidence type="ECO:0000313" key="3">
    <source>
        <dbReference type="EMBL" id="KAH6653373.1"/>
    </source>
</evidence>
<comment type="caution">
    <text evidence="3">The sequence shown here is derived from an EMBL/GenBank/DDBJ whole genome shotgun (WGS) entry which is preliminary data.</text>
</comment>
<feature type="domain" description="Chromo" evidence="2">
    <location>
        <begin position="90"/>
        <end position="136"/>
    </location>
</feature>
<evidence type="ECO:0000256" key="1">
    <source>
        <dbReference type="ARBA" id="ARBA00011353"/>
    </source>
</evidence>
<dbReference type="SUPFAM" id="SSF54160">
    <property type="entry name" value="Chromo domain-like"/>
    <property type="match status" value="1"/>
</dbReference>
<accession>A0A9P8ZXU2</accession>
<dbReference type="GeneID" id="70126959"/>
<proteinExistence type="predicted"/>
<comment type="subunit">
    <text evidence="1">Component of the NuA4 histone acetyltransferase complex.</text>
</comment>
<keyword evidence="4" id="KW-1185">Reference proteome</keyword>
<dbReference type="GO" id="GO:0006338">
    <property type="term" value="P:chromatin remodeling"/>
    <property type="evidence" value="ECO:0007669"/>
    <property type="project" value="UniProtKB-ARBA"/>
</dbReference>
<dbReference type="SMART" id="SM00298">
    <property type="entry name" value="CHROMO"/>
    <property type="match status" value="1"/>
</dbReference>
<dbReference type="CDD" id="cd00024">
    <property type="entry name" value="CD_CSD"/>
    <property type="match status" value="1"/>
</dbReference>
<dbReference type="AlphaFoldDB" id="A0A9P8ZXU2"/>
<dbReference type="Proteomes" id="UP000758603">
    <property type="component" value="Unassembled WGS sequence"/>
</dbReference>
<dbReference type="InterPro" id="IPR023780">
    <property type="entry name" value="Chromo_domain"/>
</dbReference>
<dbReference type="Pfam" id="PF00385">
    <property type="entry name" value="Chromo"/>
    <property type="match status" value="1"/>
</dbReference>
<dbReference type="RefSeq" id="XP_045957650.1">
    <property type="nucleotide sequence ID" value="XM_046098067.1"/>
</dbReference>
<evidence type="ECO:0000259" key="2">
    <source>
        <dbReference type="PROSITE" id="PS50013"/>
    </source>
</evidence>
<organism evidence="3 4">
    <name type="scientific">Truncatella angustata</name>
    <dbReference type="NCBI Taxonomy" id="152316"/>
    <lineage>
        <taxon>Eukaryota</taxon>
        <taxon>Fungi</taxon>
        <taxon>Dikarya</taxon>
        <taxon>Ascomycota</taxon>
        <taxon>Pezizomycotina</taxon>
        <taxon>Sordariomycetes</taxon>
        <taxon>Xylariomycetidae</taxon>
        <taxon>Amphisphaeriales</taxon>
        <taxon>Sporocadaceae</taxon>
        <taxon>Truncatella</taxon>
    </lineage>
</organism>
<dbReference type="InterPro" id="IPR016197">
    <property type="entry name" value="Chromo-like_dom_sf"/>
</dbReference>
<dbReference type="PROSITE" id="PS50013">
    <property type="entry name" value="CHROMO_2"/>
    <property type="match status" value="1"/>
</dbReference>
<protein>
    <recommendedName>
        <fullName evidence="2">Chromo domain-containing protein</fullName>
    </recommendedName>
</protein>
<name>A0A9P8ZXU2_9PEZI</name>
<evidence type="ECO:0000313" key="4">
    <source>
        <dbReference type="Proteomes" id="UP000758603"/>
    </source>
</evidence>
<dbReference type="OrthoDB" id="5235533at2759"/>